<sequence length="208" mass="23299">MNSFSGRFALLILVLLLGAPASAEDWRLATEQDGIQVYLSSVPGSKYQSYRGLVDINADVRTLVALQENLRVACKWIYACAEMRLLKYAGDDVWLYMQTQLSWPLRPRDLVLHVTTERSADGAVVRHLEAAPDYLPAVQGMIRVPRLSGLWRMVPLADGRTRVTYQIRGDPGGSVPSWLANRFVIDAPLETLRTLRAVAERQPRPAPQ</sequence>
<feature type="domain" description="START" evidence="2">
    <location>
        <begin position="15"/>
        <end position="204"/>
    </location>
</feature>
<dbReference type="Proteomes" id="UP000199636">
    <property type="component" value="Unassembled WGS sequence"/>
</dbReference>
<dbReference type="STRING" id="428992.SAMN05216272_103359"/>
<dbReference type="GO" id="GO:0005737">
    <property type="term" value="C:cytoplasm"/>
    <property type="evidence" value="ECO:0007669"/>
    <property type="project" value="UniProtKB-ARBA"/>
</dbReference>
<gene>
    <name evidence="3" type="ORF">SAMN05216272_103359</name>
</gene>
<dbReference type="PROSITE" id="PS50848">
    <property type="entry name" value="START"/>
    <property type="match status" value="1"/>
</dbReference>
<evidence type="ECO:0000256" key="1">
    <source>
        <dbReference type="SAM" id="SignalP"/>
    </source>
</evidence>
<reference evidence="4" key="1">
    <citation type="submission" date="2016-10" db="EMBL/GenBank/DDBJ databases">
        <authorList>
            <person name="Varghese N."/>
            <person name="Submissions S."/>
        </authorList>
    </citation>
    <scope>NUCLEOTIDE SEQUENCE [LARGE SCALE GENOMIC DNA]</scope>
    <source>
        <strain evidence="4">CCM 7469</strain>
    </source>
</reference>
<feature type="signal peptide" evidence="1">
    <location>
        <begin position="1"/>
        <end position="23"/>
    </location>
</feature>
<dbReference type="InterPro" id="IPR002913">
    <property type="entry name" value="START_lipid-bd_dom"/>
</dbReference>
<dbReference type="InterPro" id="IPR028347">
    <property type="entry name" value="START_dom_prot"/>
</dbReference>
<dbReference type="GO" id="GO:0008289">
    <property type="term" value="F:lipid binding"/>
    <property type="evidence" value="ECO:0007669"/>
    <property type="project" value="InterPro"/>
</dbReference>
<dbReference type="PANTHER" id="PTHR19308">
    <property type="entry name" value="PHOSPHATIDYLCHOLINE TRANSFER PROTEIN"/>
    <property type="match status" value="1"/>
</dbReference>
<protein>
    <submittedName>
        <fullName evidence="3">START domain-containing protein</fullName>
    </submittedName>
</protein>
<dbReference type="PIRSF" id="PIRSF039033">
    <property type="entry name" value="START_dom"/>
    <property type="match status" value="1"/>
</dbReference>
<dbReference type="OrthoDB" id="5734556at2"/>
<dbReference type="SUPFAM" id="SSF55961">
    <property type="entry name" value="Bet v1-like"/>
    <property type="match status" value="1"/>
</dbReference>
<evidence type="ECO:0000313" key="4">
    <source>
        <dbReference type="Proteomes" id="UP000199636"/>
    </source>
</evidence>
<accession>A0A1G8FNP2</accession>
<feature type="chain" id="PRO_5011483923" evidence="1">
    <location>
        <begin position="24"/>
        <end position="208"/>
    </location>
</feature>
<dbReference type="EMBL" id="FNDS01000003">
    <property type="protein sequence ID" value="SDH83793.1"/>
    <property type="molecule type" value="Genomic_DNA"/>
</dbReference>
<dbReference type="InterPro" id="IPR051213">
    <property type="entry name" value="START_lipid_transfer"/>
</dbReference>
<proteinExistence type="predicted"/>
<evidence type="ECO:0000259" key="2">
    <source>
        <dbReference type="PROSITE" id="PS50848"/>
    </source>
</evidence>
<dbReference type="PANTHER" id="PTHR19308:SF14">
    <property type="entry name" value="START DOMAIN-CONTAINING PROTEIN"/>
    <property type="match status" value="1"/>
</dbReference>
<keyword evidence="4" id="KW-1185">Reference proteome</keyword>
<dbReference type="Gene3D" id="3.30.530.20">
    <property type="match status" value="1"/>
</dbReference>
<dbReference type="InterPro" id="IPR023393">
    <property type="entry name" value="START-like_dom_sf"/>
</dbReference>
<name>A0A1G8FNP2_9PSED</name>
<dbReference type="RefSeq" id="WP_090262331.1">
    <property type="nucleotide sequence ID" value="NZ_FNDS01000003.1"/>
</dbReference>
<evidence type="ECO:0000313" key="3">
    <source>
        <dbReference type="EMBL" id="SDH83793.1"/>
    </source>
</evidence>
<keyword evidence="1" id="KW-0732">Signal</keyword>
<dbReference type="AlphaFoldDB" id="A0A1G8FNP2"/>
<dbReference type="CDD" id="cd08876">
    <property type="entry name" value="START_1"/>
    <property type="match status" value="1"/>
</dbReference>
<organism evidence="3 4">
    <name type="scientific">Pseudomonas panipatensis</name>
    <dbReference type="NCBI Taxonomy" id="428992"/>
    <lineage>
        <taxon>Bacteria</taxon>
        <taxon>Pseudomonadati</taxon>
        <taxon>Pseudomonadota</taxon>
        <taxon>Gammaproteobacteria</taxon>
        <taxon>Pseudomonadales</taxon>
        <taxon>Pseudomonadaceae</taxon>
        <taxon>Pseudomonas</taxon>
    </lineage>
</organism>
<dbReference type="Pfam" id="PF01852">
    <property type="entry name" value="START"/>
    <property type="match status" value="1"/>
</dbReference>